<keyword evidence="1" id="KW-0238">DNA-binding</keyword>
<feature type="region of interest" description="Disordered" evidence="2">
    <location>
        <begin position="1"/>
        <end position="22"/>
    </location>
</feature>
<dbReference type="GO" id="GO:0006355">
    <property type="term" value="P:regulation of DNA-templated transcription"/>
    <property type="evidence" value="ECO:0007669"/>
    <property type="project" value="UniProtKB-ARBA"/>
</dbReference>
<evidence type="ECO:0000256" key="1">
    <source>
        <dbReference type="ARBA" id="ARBA00023125"/>
    </source>
</evidence>
<dbReference type="InterPro" id="IPR050109">
    <property type="entry name" value="HTH-type_TetR-like_transc_reg"/>
</dbReference>
<evidence type="ECO:0000256" key="2">
    <source>
        <dbReference type="SAM" id="MobiDB-lite"/>
    </source>
</evidence>
<protein>
    <submittedName>
        <fullName evidence="4">TetR family transcriptional regulator</fullName>
    </submittedName>
</protein>
<feature type="compositionally biased region" description="Polar residues" evidence="2">
    <location>
        <begin position="7"/>
        <end position="22"/>
    </location>
</feature>
<proteinExistence type="predicted"/>
<dbReference type="PANTHER" id="PTHR30328">
    <property type="entry name" value="TRANSCRIPTIONAL REPRESSOR"/>
    <property type="match status" value="1"/>
</dbReference>
<feature type="domain" description="HTH tetR-type" evidence="3">
    <location>
        <begin position="42"/>
        <end position="88"/>
    </location>
</feature>
<dbReference type="InterPro" id="IPR001647">
    <property type="entry name" value="HTH_TetR"/>
</dbReference>
<dbReference type="InterPro" id="IPR036271">
    <property type="entry name" value="Tet_transcr_reg_TetR-rel_C_sf"/>
</dbReference>
<dbReference type="PANTHER" id="PTHR30328:SF54">
    <property type="entry name" value="HTH-TYPE TRANSCRIPTIONAL REPRESSOR SCO4008"/>
    <property type="match status" value="1"/>
</dbReference>
<dbReference type="SUPFAM" id="SSF46689">
    <property type="entry name" value="Homeodomain-like"/>
    <property type="match status" value="1"/>
</dbReference>
<comment type="caution">
    <text evidence="4">The sequence shown here is derived from an EMBL/GenBank/DDBJ whole genome shotgun (WGS) entry which is preliminary data.</text>
</comment>
<dbReference type="OrthoDB" id="9806334at2"/>
<dbReference type="Proteomes" id="UP000317378">
    <property type="component" value="Unassembled WGS sequence"/>
</dbReference>
<accession>A0A505DNL5</accession>
<keyword evidence="5" id="KW-1185">Reference proteome</keyword>
<organism evidence="4 5">
    <name type="scientific">Streptomyces sporangiiformans</name>
    <dbReference type="NCBI Taxonomy" id="2315329"/>
    <lineage>
        <taxon>Bacteria</taxon>
        <taxon>Bacillati</taxon>
        <taxon>Actinomycetota</taxon>
        <taxon>Actinomycetes</taxon>
        <taxon>Kitasatosporales</taxon>
        <taxon>Streptomycetaceae</taxon>
        <taxon>Streptomyces</taxon>
    </lineage>
</organism>
<name>A0A505DNL5_9ACTN</name>
<dbReference type="Pfam" id="PF00440">
    <property type="entry name" value="TetR_N"/>
    <property type="match status" value="1"/>
</dbReference>
<reference evidence="4 5" key="1">
    <citation type="submission" date="2019-06" db="EMBL/GenBank/DDBJ databases">
        <title>Streptomyces sporangiiformans sp. nov., a novel actinomycete isolated from soil in Mount Song.</title>
        <authorList>
            <person name="Han L."/>
        </authorList>
    </citation>
    <scope>NUCLEOTIDE SEQUENCE [LARGE SCALE GENOMIC DNA]</scope>
    <source>
        <strain evidence="4 5">NEAU-SSA 1</strain>
    </source>
</reference>
<dbReference type="GO" id="GO:0003677">
    <property type="term" value="F:DNA binding"/>
    <property type="evidence" value="ECO:0007669"/>
    <property type="project" value="UniProtKB-KW"/>
</dbReference>
<dbReference type="AlphaFoldDB" id="A0A505DNL5"/>
<dbReference type="Gene3D" id="1.10.357.10">
    <property type="entry name" value="Tetracycline Repressor, domain 2"/>
    <property type="match status" value="1"/>
</dbReference>
<dbReference type="SUPFAM" id="SSF48498">
    <property type="entry name" value="Tetracyclin repressor-like, C-terminal domain"/>
    <property type="match status" value="1"/>
</dbReference>
<dbReference type="InterPro" id="IPR009057">
    <property type="entry name" value="Homeodomain-like_sf"/>
</dbReference>
<dbReference type="EMBL" id="VCHX02000081">
    <property type="protein sequence ID" value="TPQ22611.1"/>
    <property type="molecule type" value="Genomic_DNA"/>
</dbReference>
<dbReference type="Gene3D" id="1.10.10.60">
    <property type="entry name" value="Homeodomain-like"/>
    <property type="match status" value="1"/>
</dbReference>
<gene>
    <name evidence="4" type="ORF">FGD71_008735</name>
</gene>
<evidence type="ECO:0000313" key="4">
    <source>
        <dbReference type="EMBL" id="TPQ22611.1"/>
    </source>
</evidence>
<evidence type="ECO:0000313" key="5">
    <source>
        <dbReference type="Proteomes" id="UP000317378"/>
    </source>
</evidence>
<evidence type="ECO:0000259" key="3">
    <source>
        <dbReference type="Pfam" id="PF00440"/>
    </source>
</evidence>
<sequence>MHATCRTRGQPTASSPSFGTMNSRIKHSNSLTFTQEARRAQIVQAAIETIAELGCSKASFDKITRHAGLSSTGMISYHFSGKTELFMEIVNTIHGIAGEVSRSHINNKDTYREKVGAYIQANFDFVSRYPAHAKALAEIVALKHCRGIDGLESVERQVMSVDRLVDLLEEGRSAGEFGTFDSHTMAMVIRTAIDAFFQRHFSRSELDLDRCARQLTDIFDRCTQPADRTGAGSPAEQAQKVFP</sequence>